<keyword evidence="6" id="KW-0949">S-adenosyl-L-methionine</keyword>
<comment type="caution">
    <text evidence="12">The sequence shown here is derived from an EMBL/GenBank/DDBJ whole genome shotgun (WGS) entry which is preliminary data.</text>
</comment>
<dbReference type="InterPro" id="IPR029028">
    <property type="entry name" value="Alpha/beta_knot_MTases"/>
</dbReference>
<reference evidence="12" key="1">
    <citation type="submission" date="2020-07" db="EMBL/GenBank/DDBJ databases">
        <title>Clarias magur genome sequencing, assembly and annotation.</title>
        <authorList>
            <person name="Kushwaha B."/>
            <person name="Kumar R."/>
            <person name="Das P."/>
            <person name="Joshi C.G."/>
            <person name="Kumar D."/>
            <person name="Nagpure N.S."/>
            <person name="Pandey M."/>
            <person name="Agarwal S."/>
            <person name="Srivastava S."/>
            <person name="Singh M."/>
            <person name="Sahoo L."/>
            <person name="Jayasankar P."/>
            <person name="Meher P.K."/>
            <person name="Koringa P.G."/>
            <person name="Iquebal M.A."/>
            <person name="Das S.P."/>
            <person name="Bit A."/>
            <person name="Patnaik S."/>
            <person name="Patel N."/>
            <person name="Shah T.M."/>
            <person name="Hinsu A."/>
            <person name="Jena J.K."/>
        </authorList>
    </citation>
    <scope>NUCLEOTIDE SEQUENCE</scope>
    <source>
        <strain evidence="12">CIFAMagur01</strain>
        <tissue evidence="12">Testis</tissue>
    </source>
</reference>
<dbReference type="GO" id="GO:0005739">
    <property type="term" value="C:mitochondrion"/>
    <property type="evidence" value="ECO:0007669"/>
    <property type="project" value="UniProtKB-SubCell"/>
</dbReference>
<accession>A0A8J4T8Y6</accession>
<evidence type="ECO:0000313" key="13">
    <source>
        <dbReference type="Proteomes" id="UP000727407"/>
    </source>
</evidence>
<comment type="similarity">
    <text evidence="2">Belongs to the class IV-like SAM-binding methyltransferase superfamily. RNA methyltransferase TrmH family.</text>
</comment>
<feature type="region of interest" description="Disordered" evidence="10">
    <location>
        <begin position="61"/>
        <end position="113"/>
    </location>
</feature>
<dbReference type="SUPFAM" id="SSF55315">
    <property type="entry name" value="L30e-like"/>
    <property type="match status" value="1"/>
</dbReference>
<dbReference type="EMBL" id="QNUK01000613">
    <property type="protein sequence ID" value="KAF5891115.1"/>
    <property type="molecule type" value="Genomic_DNA"/>
</dbReference>
<dbReference type="Pfam" id="PF08032">
    <property type="entry name" value="SpoU_sub_bind"/>
    <property type="match status" value="1"/>
</dbReference>
<dbReference type="SMART" id="SM00967">
    <property type="entry name" value="SpoU_sub_bind"/>
    <property type="match status" value="1"/>
</dbReference>
<dbReference type="InterPro" id="IPR029064">
    <property type="entry name" value="Ribosomal_eL30-like_sf"/>
</dbReference>
<evidence type="ECO:0000256" key="1">
    <source>
        <dbReference type="ARBA" id="ARBA00004173"/>
    </source>
</evidence>
<feature type="compositionally biased region" description="Basic and acidic residues" evidence="10">
    <location>
        <begin position="96"/>
        <end position="109"/>
    </location>
</feature>
<evidence type="ECO:0000313" key="12">
    <source>
        <dbReference type="EMBL" id="KAF5891115.1"/>
    </source>
</evidence>
<dbReference type="InterPro" id="IPR029026">
    <property type="entry name" value="tRNA_m1G_MTases_N"/>
</dbReference>
<dbReference type="CDD" id="cd18105">
    <property type="entry name" value="SpoU-like_MRM1"/>
    <property type="match status" value="1"/>
</dbReference>
<dbReference type="Gene3D" id="3.30.1330.30">
    <property type="match status" value="1"/>
</dbReference>
<proteinExistence type="inferred from homology"/>
<keyword evidence="3" id="KW-0698">rRNA processing</keyword>
<keyword evidence="13" id="KW-1185">Reference proteome</keyword>
<evidence type="ECO:0000256" key="2">
    <source>
        <dbReference type="ARBA" id="ARBA00007228"/>
    </source>
</evidence>
<protein>
    <recommendedName>
        <fullName evidence="9">rRNA methyltransferase 1, mitochondrial</fullName>
    </recommendedName>
</protein>
<evidence type="ECO:0000256" key="6">
    <source>
        <dbReference type="ARBA" id="ARBA00022691"/>
    </source>
</evidence>
<dbReference type="InterPro" id="IPR013123">
    <property type="entry name" value="SpoU_subst-bd"/>
</dbReference>
<dbReference type="SUPFAM" id="SSF75217">
    <property type="entry name" value="alpha/beta knot"/>
    <property type="match status" value="1"/>
</dbReference>
<organism evidence="12 13">
    <name type="scientific">Clarias magur</name>
    <name type="common">Asian catfish</name>
    <name type="synonym">Macropteronotus magur</name>
    <dbReference type="NCBI Taxonomy" id="1594786"/>
    <lineage>
        <taxon>Eukaryota</taxon>
        <taxon>Metazoa</taxon>
        <taxon>Chordata</taxon>
        <taxon>Craniata</taxon>
        <taxon>Vertebrata</taxon>
        <taxon>Euteleostomi</taxon>
        <taxon>Actinopterygii</taxon>
        <taxon>Neopterygii</taxon>
        <taxon>Teleostei</taxon>
        <taxon>Ostariophysi</taxon>
        <taxon>Siluriformes</taxon>
        <taxon>Clariidae</taxon>
        <taxon>Clarias</taxon>
    </lineage>
</organism>
<gene>
    <name evidence="12" type="primary">mrm1</name>
    <name evidence="12" type="ORF">DAT39_019181</name>
</gene>
<keyword evidence="5" id="KW-0808">Transferase</keyword>
<name>A0A8J4T8Y6_CLAMG</name>
<keyword evidence="8" id="KW-0496">Mitochondrion</keyword>
<evidence type="ECO:0000256" key="10">
    <source>
        <dbReference type="SAM" id="MobiDB-lite"/>
    </source>
</evidence>
<dbReference type="GO" id="GO:0016435">
    <property type="term" value="F:rRNA (guanine) methyltransferase activity"/>
    <property type="evidence" value="ECO:0007669"/>
    <property type="project" value="TreeGrafter"/>
</dbReference>
<feature type="domain" description="RNA 2-O ribose methyltransferase substrate binding" evidence="11">
    <location>
        <begin position="131"/>
        <end position="209"/>
    </location>
</feature>
<dbReference type="InterPro" id="IPR047261">
    <property type="entry name" value="MRM1_MeTrfase_dom"/>
</dbReference>
<dbReference type="AlphaFoldDB" id="A0A8J4T8Y6"/>
<evidence type="ECO:0000256" key="3">
    <source>
        <dbReference type="ARBA" id="ARBA00022552"/>
    </source>
</evidence>
<dbReference type="InterPro" id="IPR001537">
    <property type="entry name" value="SpoU_MeTrfase"/>
</dbReference>
<evidence type="ECO:0000256" key="7">
    <source>
        <dbReference type="ARBA" id="ARBA00022946"/>
    </source>
</evidence>
<dbReference type="OrthoDB" id="270651at2759"/>
<keyword evidence="7" id="KW-0809">Transit peptide</keyword>
<evidence type="ECO:0000256" key="5">
    <source>
        <dbReference type="ARBA" id="ARBA00022679"/>
    </source>
</evidence>
<dbReference type="GO" id="GO:0003723">
    <property type="term" value="F:RNA binding"/>
    <property type="evidence" value="ECO:0007669"/>
    <property type="project" value="InterPro"/>
</dbReference>
<evidence type="ECO:0000256" key="8">
    <source>
        <dbReference type="ARBA" id="ARBA00023128"/>
    </source>
</evidence>
<sequence>MWRTASRVSRAVKNNTDFKILTFPFLDCTQHALYHNSKSFFSSKDTGVKVSHRVRRNPFKSSDHLSRVIRPSAKSSGSDRTPGLVRRVSSELQKLSSEDIRRPDPEPRTLPKRAKDKVTCVNLQRPTQDELVFGVTPCLLALTQGKRKLTQLFVKRREGNQRESVEKVCEEAVRRGVPIKHITKREMEKMIGGAVHQGLCLQASPLRFLTKEKSKSQQGSWSNVGNPCPLWLVLDGIQDPMNLGAVLRTAYFLGVDRVASSIHNSCPLTPVVSKASSGVMELMDVYGYENLADIIKMKLKQGWQAVGTIGYGEASSGVSTVPCSDFKMSKPTLLLMGGEGFGLSSELRELCNVFLTVPPRRELHPTVDSLNVSVAT</sequence>
<comment type="subcellular location">
    <subcellularLocation>
        <location evidence="1">Mitochondrion</location>
    </subcellularLocation>
</comment>
<dbReference type="Proteomes" id="UP000727407">
    <property type="component" value="Unassembled WGS sequence"/>
</dbReference>
<dbReference type="Pfam" id="PF00588">
    <property type="entry name" value="SpoU_methylase"/>
    <property type="match status" value="1"/>
</dbReference>
<evidence type="ECO:0000259" key="11">
    <source>
        <dbReference type="SMART" id="SM00967"/>
    </source>
</evidence>
<feature type="non-terminal residue" evidence="12">
    <location>
        <position position="1"/>
    </location>
</feature>
<dbReference type="PANTHER" id="PTHR46103">
    <property type="entry name" value="RRNA METHYLTRANSFERASE 1, MITOCHONDRIAL"/>
    <property type="match status" value="1"/>
</dbReference>
<dbReference type="InterPro" id="IPR047182">
    <property type="entry name" value="MRM1"/>
</dbReference>
<keyword evidence="4 12" id="KW-0489">Methyltransferase</keyword>
<dbReference type="Gene3D" id="3.40.1280.10">
    <property type="match status" value="1"/>
</dbReference>
<evidence type="ECO:0000256" key="9">
    <source>
        <dbReference type="ARBA" id="ARBA00034881"/>
    </source>
</evidence>
<evidence type="ECO:0000256" key="4">
    <source>
        <dbReference type="ARBA" id="ARBA00022603"/>
    </source>
</evidence>
<dbReference type="PANTHER" id="PTHR46103:SF1">
    <property type="entry name" value="RRNA METHYLTRANSFERASE 1, MITOCHONDRIAL"/>
    <property type="match status" value="1"/>
</dbReference>